<dbReference type="GO" id="GO:0005737">
    <property type="term" value="C:cytoplasm"/>
    <property type="evidence" value="ECO:0007669"/>
    <property type="project" value="UniProtKB-SubCell"/>
</dbReference>
<gene>
    <name evidence="6 11" type="primary">dksA</name>
    <name evidence="11" type="ORF">CKO40_21225</name>
</gene>
<evidence type="ECO:0000256" key="5">
    <source>
        <dbReference type="ARBA" id="ARBA00023054"/>
    </source>
</evidence>
<keyword evidence="1 6" id="KW-0963">Cytoplasm</keyword>
<keyword evidence="4 6" id="KW-0862">Zinc</keyword>
<keyword evidence="5" id="KW-0175">Coiled coil</keyword>
<dbReference type="Gene3D" id="1.20.120.910">
    <property type="entry name" value="DksA, coiled-coil domain"/>
    <property type="match status" value="1"/>
</dbReference>
<evidence type="ECO:0000256" key="6">
    <source>
        <dbReference type="HAMAP-Rule" id="MF_00926"/>
    </source>
</evidence>
<comment type="function">
    <text evidence="6">Transcription factor that acts by binding directly to the RNA polymerase (RNAP). Required for negative regulation of rRNA expression and positive regulation of several amino acid biosynthesis promoters. Also required for regulation of fis expression.</text>
</comment>
<dbReference type="InterPro" id="IPR000962">
    <property type="entry name" value="Znf_DskA_TraR"/>
</dbReference>
<keyword evidence="2 6" id="KW-0479">Metal-binding</keyword>
<dbReference type="InterPro" id="IPR012784">
    <property type="entry name" value="DksA_RNA_pol-bd"/>
</dbReference>
<feature type="region of interest" description="Disordered" evidence="8">
    <location>
        <begin position="59"/>
        <end position="78"/>
    </location>
</feature>
<reference evidence="11" key="1">
    <citation type="submission" date="2017-08" db="EMBL/GenBank/DDBJ databases">
        <authorList>
            <person name="Imhoff J.F."/>
            <person name="Rahn T."/>
            <person name="Kuenzel S."/>
            <person name="Neulinger S.C."/>
        </authorList>
    </citation>
    <scope>NUCLEOTIDE SEQUENCE</scope>
    <source>
        <strain evidence="11">DSM 11080</strain>
    </source>
</reference>
<keyword evidence="12" id="KW-1185">Reference proteome</keyword>
<evidence type="ECO:0000256" key="4">
    <source>
        <dbReference type="ARBA" id="ARBA00022833"/>
    </source>
</evidence>
<dbReference type="InterPro" id="IPR048489">
    <property type="entry name" value="DksA_N"/>
</dbReference>
<dbReference type="Pfam" id="PF01258">
    <property type="entry name" value="zf-dskA_traR"/>
    <property type="match status" value="1"/>
</dbReference>
<feature type="domain" description="Zinc finger DksA/TraR C4-type" evidence="9">
    <location>
        <begin position="106"/>
        <end position="135"/>
    </location>
</feature>
<evidence type="ECO:0000256" key="7">
    <source>
        <dbReference type="PROSITE-ProRule" id="PRU00510"/>
    </source>
</evidence>
<feature type="zinc finger region" description="dksA C4-type" evidence="7">
    <location>
        <begin position="109"/>
        <end position="133"/>
    </location>
</feature>
<evidence type="ECO:0000256" key="1">
    <source>
        <dbReference type="ARBA" id="ARBA00022490"/>
    </source>
</evidence>
<dbReference type="HAMAP" id="MF_00926">
    <property type="entry name" value="DksA"/>
    <property type="match status" value="1"/>
</dbReference>
<dbReference type="SUPFAM" id="SSF57716">
    <property type="entry name" value="Glucocorticoid receptor-like (DNA-binding domain)"/>
    <property type="match status" value="1"/>
</dbReference>
<feature type="binding site" evidence="6">
    <location>
        <position position="133"/>
    </location>
    <ligand>
        <name>Zn(2+)</name>
        <dbReference type="ChEBI" id="CHEBI:29105"/>
    </ligand>
</feature>
<dbReference type="PROSITE" id="PS01102">
    <property type="entry name" value="ZF_DKSA_1"/>
    <property type="match status" value="1"/>
</dbReference>
<dbReference type="NCBIfam" id="TIGR02420">
    <property type="entry name" value="dksA"/>
    <property type="match status" value="1"/>
</dbReference>
<reference evidence="11" key="2">
    <citation type="journal article" date="2020" name="Microorganisms">
        <title>Osmotic Adaptation and Compatible Solute Biosynthesis of Phototrophic Bacteria as Revealed from Genome Analyses.</title>
        <authorList>
            <person name="Imhoff J.F."/>
            <person name="Rahn T."/>
            <person name="Kunzel S."/>
            <person name="Keller A."/>
            <person name="Neulinger S.C."/>
        </authorList>
    </citation>
    <scope>NUCLEOTIDE SEQUENCE</scope>
    <source>
        <strain evidence="11">DSM 11080</strain>
    </source>
</reference>
<comment type="subunit">
    <text evidence="6">Interacts directly with the RNA polymerase.</text>
</comment>
<dbReference type="Pfam" id="PF21157">
    <property type="entry name" value="DksA_N"/>
    <property type="match status" value="1"/>
</dbReference>
<dbReference type="InterPro" id="IPR020458">
    <property type="entry name" value="Znf_DskA_TraR_CS"/>
</dbReference>
<evidence type="ECO:0000256" key="8">
    <source>
        <dbReference type="SAM" id="MobiDB-lite"/>
    </source>
</evidence>
<evidence type="ECO:0000313" key="12">
    <source>
        <dbReference type="Proteomes" id="UP001296776"/>
    </source>
</evidence>
<feature type="binding site" evidence="6">
    <location>
        <position position="112"/>
    </location>
    <ligand>
        <name>Zn(2+)</name>
        <dbReference type="ChEBI" id="CHEBI:29105"/>
    </ligand>
</feature>
<dbReference type="RefSeq" id="WP_200348464.1">
    <property type="nucleotide sequence ID" value="NZ_NRSJ01000059.1"/>
</dbReference>
<feature type="binding site" evidence="6">
    <location>
        <position position="109"/>
    </location>
    <ligand>
        <name>Zn(2+)</name>
        <dbReference type="ChEBI" id="CHEBI:29105"/>
    </ligand>
</feature>
<comment type="caution">
    <text evidence="11">The sequence shown here is derived from an EMBL/GenBank/DDBJ whole genome shotgun (WGS) entry which is preliminary data.</text>
</comment>
<accession>A0AAJ0XBP3</accession>
<evidence type="ECO:0000313" key="11">
    <source>
        <dbReference type="EMBL" id="MBK1706986.1"/>
    </source>
</evidence>
<dbReference type="SUPFAM" id="SSF109635">
    <property type="entry name" value="DnaK suppressor protein DksA, alpha-hairpin domain"/>
    <property type="match status" value="1"/>
</dbReference>
<feature type="binding site" evidence="6">
    <location>
        <position position="130"/>
    </location>
    <ligand>
        <name>Zn(2+)</name>
        <dbReference type="ChEBI" id="CHEBI:29105"/>
    </ligand>
</feature>
<evidence type="ECO:0000256" key="3">
    <source>
        <dbReference type="ARBA" id="ARBA00022771"/>
    </source>
</evidence>
<protein>
    <recommendedName>
        <fullName evidence="6">RNA polymerase-binding transcription factor DksA</fullName>
    </recommendedName>
</protein>
<dbReference type="PROSITE" id="PS51128">
    <property type="entry name" value="ZF_DKSA_2"/>
    <property type="match status" value="1"/>
</dbReference>
<comment type="subcellular location">
    <subcellularLocation>
        <location evidence="6">Cytoplasm</location>
    </subcellularLocation>
</comment>
<dbReference type="GO" id="GO:0008270">
    <property type="term" value="F:zinc ion binding"/>
    <property type="evidence" value="ECO:0007669"/>
    <property type="project" value="UniProtKB-UniRule"/>
</dbReference>
<dbReference type="PANTHER" id="PTHR33823:SF2">
    <property type="entry name" value="RNA POLYMERASE-BINDING TRANSCRIPTION FACTOR DKSA"/>
    <property type="match status" value="1"/>
</dbReference>
<dbReference type="InterPro" id="IPR020460">
    <property type="entry name" value="Znf_C4-type_bac"/>
</dbReference>
<evidence type="ECO:0000256" key="2">
    <source>
        <dbReference type="ARBA" id="ARBA00022723"/>
    </source>
</evidence>
<keyword evidence="3 6" id="KW-0863">Zinc-finger</keyword>
<feature type="compositionally biased region" description="Basic and acidic residues" evidence="8">
    <location>
        <begin position="67"/>
        <end position="78"/>
    </location>
</feature>
<dbReference type="InterPro" id="IPR037187">
    <property type="entry name" value="DnaK_N"/>
</dbReference>
<dbReference type="EMBL" id="NRSJ01000059">
    <property type="protein sequence ID" value="MBK1706986.1"/>
    <property type="molecule type" value="Genomic_DNA"/>
</dbReference>
<dbReference type="PANTHER" id="PTHR33823">
    <property type="entry name" value="RNA POLYMERASE-BINDING TRANSCRIPTION FACTOR DKSA-RELATED"/>
    <property type="match status" value="1"/>
</dbReference>
<sequence length="145" mass="17124">MAETEKKEGARALGFEPYVVDKDEEYMNADQEEHFRGLLLEWKRQLMEEVDRTVHHMQDEATNFPDPNDRATQESEFSLELRTRDRERKLIRKIDEALERLDNDEYGYCEACGVEIGVRRLEARPTATLCIDCKTLDEIREKQRG</sequence>
<comment type="similarity">
    <text evidence="6">Belongs to the DksA family.</text>
</comment>
<dbReference type="AlphaFoldDB" id="A0AAJ0XBP3"/>
<feature type="domain" description="DnaK suppressor protein DksA N-terminal" evidence="10">
    <location>
        <begin position="31"/>
        <end position="101"/>
    </location>
</feature>
<dbReference type="PRINTS" id="PR00618">
    <property type="entry name" value="DKSAZNFINGER"/>
</dbReference>
<organism evidence="11 12">
    <name type="scientific">Halochromatium glycolicum</name>
    <dbReference type="NCBI Taxonomy" id="85075"/>
    <lineage>
        <taxon>Bacteria</taxon>
        <taxon>Pseudomonadati</taxon>
        <taxon>Pseudomonadota</taxon>
        <taxon>Gammaproteobacteria</taxon>
        <taxon>Chromatiales</taxon>
        <taxon>Chromatiaceae</taxon>
        <taxon>Halochromatium</taxon>
    </lineage>
</organism>
<dbReference type="GO" id="GO:0010468">
    <property type="term" value="P:regulation of gene expression"/>
    <property type="evidence" value="ECO:0007669"/>
    <property type="project" value="UniProtKB-UniRule"/>
</dbReference>
<dbReference type="Proteomes" id="UP001296776">
    <property type="component" value="Unassembled WGS sequence"/>
</dbReference>
<evidence type="ECO:0000259" key="10">
    <source>
        <dbReference type="Pfam" id="PF21157"/>
    </source>
</evidence>
<name>A0AAJ0XBP3_9GAMM</name>
<evidence type="ECO:0000259" key="9">
    <source>
        <dbReference type="Pfam" id="PF01258"/>
    </source>
</evidence>
<proteinExistence type="inferred from homology"/>